<organism evidence="1 2">
    <name type="scientific">Luteibaculum oceani</name>
    <dbReference type="NCBI Taxonomy" id="1294296"/>
    <lineage>
        <taxon>Bacteria</taxon>
        <taxon>Pseudomonadati</taxon>
        <taxon>Bacteroidota</taxon>
        <taxon>Flavobacteriia</taxon>
        <taxon>Flavobacteriales</taxon>
        <taxon>Luteibaculaceae</taxon>
        <taxon>Luteibaculum</taxon>
    </lineage>
</organism>
<dbReference type="SUPFAM" id="SSF49299">
    <property type="entry name" value="PKD domain"/>
    <property type="match status" value="1"/>
</dbReference>
<sequence>MFKPHYFTLLIFILCYSVTYGQTPYPGCPNVSGIPTDSTLLAGLDTVVTECGVKCVDLEASVLKTGATNTYKVESVPYAPPFSFSGGNALFVGSDDIFSGLINLPFDFCFYGNTFSQLVVGANGCISFNAGYANGNCCWAHDENIPSNNNPTCPIGVNTGGGLYRNSINGAFHDLDPSVGNPDINYSVLGSYPCRTFVVNFKDVPHFSCNNLRTTQQIVLYETTNVIEVYIKDKPRCSGWNGGRATIGIQNGAGNQGIAPPGRNTGSWVASNEGWRFTPNGNPNYEITWTDHFGQVIGNSEKINYCQSDAGQVEEKVYVEIDYEICNGDVINVKDSLVVIFREQVNAIAQTKHILCADSCNGVANISANAGTAPFTFSWNNGSTAAFDSSLCQGNYTVTVTDKYGCEDDINFDIQEPDPIRIEFEKEDVSCFGGTDGMATSILSGGVGNYNSTWTPGGSTNDTIFVGAGTYVLTVGDDQGCLMKDSVKIEQPELLEITVDAFLDLSCLENQDGEINVSATGGTPGYEFSINNQPFTSNGSFTGLDTGLYTITVRDDNGCEASVNQQLNADSVSVIAPPDTLLCLGSEFTLTADGYFTGVTWNNEVIDGFKFTVNDSGTFEYIVTAENLGGCLAYDTTIIQVEPIYDATIQPAGPYCTNQKDDTLVVARKGGIWSGTGVNAEGIFSPGSVNPGNYWIKYRFDKLCPSADSIEIAVNSEFDAAINDPGYICVLDDPFKLTSVTPGGNWYGPGIADTNFSTFDPGLAGAGNHKIYHLIDNECGDYDSLIITVAGSIQGSVNATPSFCPEGNMQQLTGSPGGGKWKPMSYIDSAGNFTPTAVGSGAYPVYYMAPGACVQYDTGWVTVVDTLKALADWDSLLCNGGSNGSLTTVVIGGSGSGHTFNWNPGGSLPGTRNNLSAGSYGVQVSDDLGCSASVTHQVFEPNAISETQTASSSNPSCGNYTDGWIEVFPAGGIPFNYGYNLSISPSTGTVSGHRVNNLGPGTYTITVTDKNGCNYATQPITLTAPPAIVFNGNQIPENCDKSNGKIIISNINGGTPPFNFLWDQSPAPDTSLLNSTAGSYLFSIVDAQGCQVDSTFTIKNIPSPSISLSKTDISCYNAKDGTATVTINSGVAPLDILWSIGATSNQISNLDQGTVSVNVSDSAGCNSSANIFINQPSALILQPILDTTICDGQTLRLKLNSAGGFGNITYQLNGTNLPSDSLIINSAGSYTLGAFDDKGCTAENISFVLNYSPPLTTTVSAPDSVCFGEGVFVNSTASGGNGNYIYQWSNGATGASTQFFPDTSLNGESITLTLTDNCSTPKSASKTVWFYKKPAFNPTLSPIKGCSPLLTQYNIPNNTFSDIQWIVGSAIRLSGNTSFNHIIYSPGNYPVSAHVQNSAGCPFSYNLDTLEVYPIPDAEIVVDPTRLTTTNSLATFTLNYLNTPLSNVIWTLSRYYGEKDTVFVRSALDKISYKFPPDTGVYRISAELFSKFQCTSFASLIFKVEPEHLIYVPEAFTPNGDGVNETFSISSDYIREGSFSIKIFNRWGELIFSSKDPNFQWDGSYLGNPVPIGTYVWHIEFYSESHRNQTLTGKVTVIH</sequence>
<protein>
    <submittedName>
        <fullName evidence="1">T9SS type B sorting domain-containing protein</fullName>
    </submittedName>
</protein>
<dbReference type="OrthoDB" id="607469at2"/>
<keyword evidence="2" id="KW-1185">Reference proteome</keyword>
<name>A0A5C6VPM7_9FLAO</name>
<evidence type="ECO:0000313" key="2">
    <source>
        <dbReference type="Proteomes" id="UP000321168"/>
    </source>
</evidence>
<gene>
    <name evidence="1" type="ORF">FRX97_00985</name>
</gene>
<dbReference type="InterPro" id="IPR026341">
    <property type="entry name" value="T9SS_type_B"/>
</dbReference>
<dbReference type="Pfam" id="PF13573">
    <property type="entry name" value="SprB"/>
    <property type="match status" value="4"/>
</dbReference>
<reference evidence="1 2" key="1">
    <citation type="submission" date="2019-08" db="EMBL/GenBank/DDBJ databases">
        <title>Genome of Luteibaculum oceani JCM 18817.</title>
        <authorList>
            <person name="Bowman J.P."/>
        </authorList>
    </citation>
    <scope>NUCLEOTIDE SEQUENCE [LARGE SCALE GENOMIC DNA]</scope>
    <source>
        <strain evidence="1 2">JCM 18817</strain>
    </source>
</reference>
<dbReference type="Gene3D" id="2.60.40.740">
    <property type="match status" value="1"/>
</dbReference>
<proteinExistence type="predicted"/>
<comment type="caution">
    <text evidence="1">The sequence shown here is derived from an EMBL/GenBank/DDBJ whole genome shotgun (WGS) entry which is preliminary data.</text>
</comment>
<dbReference type="InterPro" id="IPR035986">
    <property type="entry name" value="PKD_dom_sf"/>
</dbReference>
<dbReference type="NCBIfam" id="TIGR04131">
    <property type="entry name" value="Bac_Flav_CTERM"/>
    <property type="match status" value="1"/>
</dbReference>
<dbReference type="InterPro" id="IPR025667">
    <property type="entry name" value="SprB_repeat"/>
</dbReference>
<dbReference type="RefSeq" id="WP_147012457.1">
    <property type="nucleotide sequence ID" value="NZ_VORB01000001.1"/>
</dbReference>
<accession>A0A5C6VPM7</accession>
<dbReference type="Proteomes" id="UP000321168">
    <property type="component" value="Unassembled WGS sequence"/>
</dbReference>
<dbReference type="EMBL" id="VORB01000001">
    <property type="protein sequence ID" value="TXC85228.1"/>
    <property type="molecule type" value="Genomic_DNA"/>
</dbReference>
<evidence type="ECO:0000313" key="1">
    <source>
        <dbReference type="EMBL" id="TXC85228.1"/>
    </source>
</evidence>
<dbReference type="Pfam" id="PF13585">
    <property type="entry name" value="CHU_C"/>
    <property type="match status" value="1"/>
</dbReference>